<reference evidence="4" key="1">
    <citation type="journal article" date="2019" name="Int. J. Syst. Evol. Microbiol.">
        <title>The Global Catalogue of Microorganisms (GCM) 10K type strain sequencing project: providing services to taxonomists for standard genome sequencing and annotation.</title>
        <authorList>
            <consortium name="The Broad Institute Genomics Platform"/>
            <consortium name="The Broad Institute Genome Sequencing Center for Infectious Disease"/>
            <person name="Wu L."/>
            <person name="Ma J."/>
        </authorList>
    </citation>
    <scope>NUCLEOTIDE SEQUENCE [LARGE SCALE GENOMIC DNA]</scope>
    <source>
        <strain evidence="4">JCM 18409</strain>
    </source>
</reference>
<feature type="transmembrane region" description="Helical" evidence="2">
    <location>
        <begin position="102"/>
        <end position="122"/>
    </location>
</feature>
<feature type="region of interest" description="Disordered" evidence="1">
    <location>
        <begin position="39"/>
        <end position="69"/>
    </location>
</feature>
<name>A0ABP9JLE3_9ACTN</name>
<sequence length="124" mass="13463">MHESHRSNRSGGTTNPPFLEHFHGVRQGSASLSRALWQVSSASTPATRPPALVSRRGLQPTDPNGRPERNTQVITIHPVAAGIISLGCLTTYVLYRRHQQGLVESLMVGLTLIGTLTAVWMATQ</sequence>
<dbReference type="Proteomes" id="UP001501759">
    <property type="component" value="Unassembled WGS sequence"/>
</dbReference>
<proteinExistence type="predicted"/>
<gene>
    <name evidence="3" type="ORF">GCM10023335_81790</name>
</gene>
<dbReference type="EMBL" id="BAABKB010000045">
    <property type="protein sequence ID" value="GAA5035709.1"/>
    <property type="molecule type" value="Genomic_DNA"/>
</dbReference>
<keyword evidence="2" id="KW-1133">Transmembrane helix</keyword>
<comment type="caution">
    <text evidence="3">The sequence shown here is derived from an EMBL/GenBank/DDBJ whole genome shotgun (WGS) entry which is preliminary data.</text>
</comment>
<protein>
    <submittedName>
        <fullName evidence="3">Uncharacterized protein</fullName>
    </submittedName>
</protein>
<keyword evidence="2" id="KW-0812">Transmembrane</keyword>
<evidence type="ECO:0000256" key="1">
    <source>
        <dbReference type="SAM" id="MobiDB-lite"/>
    </source>
</evidence>
<feature type="transmembrane region" description="Helical" evidence="2">
    <location>
        <begin position="74"/>
        <end position="95"/>
    </location>
</feature>
<accession>A0ABP9JLE3</accession>
<keyword evidence="2" id="KW-0472">Membrane</keyword>
<evidence type="ECO:0000313" key="4">
    <source>
        <dbReference type="Proteomes" id="UP001501759"/>
    </source>
</evidence>
<feature type="region of interest" description="Disordered" evidence="1">
    <location>
        <begin position="1"/>
        <end position="24"/>
    </location>
</feature>
<evidence type="ECO:0000313" key="3">
    <source>
        <dbReference type="EMBL" id="GAA5035709.1"/>
    </source>
</evidence>
<keyword evidence="4" id="KW-1185">Reference proteome</keyword>
<organism evidence="3 4">
    <name type="scientific">Streptomyces siamensis</name>
    <dbReference type="NCBI Taxonomy" id="1274986"/>
    <lineage>
        <taxon>Bacteria</taxon>
        <taxon>Bacillati</taxon>
        <taxon>Actinomycetota</taxon>
        <taxon>Actinomycetes</taxon>
        <taxon>Kitasatosporales</taxon>
        <taxon>Streptomycetaceae</taxon>
        <taxon>Streptomyces</taxon>
    </lineage>
</organism>
<evidence type="ECO:0000256" key="2">
    <source>
        <dbReference type="SAM" id="Phobius"/>
    </source>
</evidence>